<dbReference type="EMBL" id="CAJNOU010001507">
    <property type="protein sequence ID" value="CAF1214460.1"/>
    <property type="molecule type" value="Genomic_DNA"/>
</dbReference>
<dbReference type="Pfam" id="PF00313">
    <property type="entry name" value="CSD"/>
    <property type="match status" value="1"/>
</dbReference>
<organism evidence="2 3">
    <name type="scientific">Rotaria sordida</name>
    <dbReference type="NCBI Taxonomy" id="392033"/>
    <lineage>
        <taxon>Eukaryota</taxon>
        <taxon>Metazoa</taxon>
        <taxon>Spiralia</taxon>
        <taxon>Gnathifera</taxon>
        <taxon>Rotifera</taxon>
        <taxon>Eurotatoria</taxon>
        <taxon>Bdelloidea</taxon>
        <taxon>Philodinida</taxon>
        <taxon>Philodinidae</taxon>
        <taxon>Rotaria</taxon>
    </lineage>
</organism>
<comment type="caution">
    <text evidence="2">The sequence shown here is derived from an EMBL/GenBank/DDBJ whole genome shotgun (WGS) entry which is preliminary data.</text>
</comment>
<sequence length="251" mass="29364">MDSSVINIDNRSSSLLASSSLLNNCETLRIHPISDIFDPTKNYVGLISYLNGDIYIKQSDWISNNIPQRRQRHGGLYLHGRLYYFIYRRWRVRNTVFIGGGFSYLDGVWKFISRTLNTMNNDERLNKFEQKVLQVVIDTLYINHQWLEMPCDHRIDCQSLAVMERNKTYISKTHPSNINVSRKLHGTIKWLNHESCRLGFIECIGLDRDFYIHSTAILKCRSFSCSGKHVEFNIIQEGHSWKATNITTIWP</sequence>
<dbReference type="InterPro" id="IPR012340">
    <property type="entry name" value="NA-bd_OB-fold"/>
</dbReference>
<protein>
    <recommendedName>
        <fullName evidence="1">CSD domain-containing protein</fullName>
    </recommendedName>
</protein>
<dbReference type="AlphaFoldDB" id="A0A814XFS1"/>
<name>A0A814XFS1_9BILA</name>
<dbReference type="Proteomes" id="UP000663889">
    <property type="component" value="Unassembled WGS sequence"/>
</dbReference>
<feature type="domain" description="CSD" evidence="1">
    <location>
        <begin position="185"/>
        <end position="248"/>
    </location>
</feature>
<gene>
    <name evidence="2" type="ORF">SEV965_LOCUS21845</name>
</gene>
<dbReference type="GO" id="GO:0003676">
    <property type="term" value="F:nucleic acid binding"/>
    <property type="evidence" value="ECO:0007669"/>
    <property type="project" value="InterPro"/>
</dbReference>
<evidence type="ECO:0000313" key="3">
    <source>
        <dbReference type="Proteomes" id="UP000663889"/>
    </source>
</evidence>
<accession>A0A814XFS1</accession>
<dbReference type="InterPro" id="IPR002059">
    <property type="entry name" value="CSP_DNA-bd"/>
</dbReference>
<reference evidence="2" key="1">
    <citation type="submission" date="2021-02" db="EMBL/GenBank/DDBJ databases">
        <authorList>
            <person name="Nowell W R."/>
        </authorList>
    </citation>
    <scope>NUCLEOTIDE SEQUENCE</scope>
</reference>
<evidence type="ECO:0000313" key="2">
    <source>
        <dbReference type="EMBL" id="CAF1214460.1"/>
    </source>
</evidence>
<dbReference type="Gene3D" id="2.40.50.140">
    <property type="entry name" value="Nucleic acid-binding proteins"/>
    <property type="match status" value="1"/>
</dbReference>
<proteinExistence type="predicted"/>
<evidence type="ECO:0000259" key="1">
    <source>
        <dbReference type="Pfam" id="PF00313"/>
    </source>
</evidence>
<dbReference type="SUPFAM" id="SSF50249">
    <property type="entry name" value="Nucleic acid-binding proteins"/>
    <property type="match status" value="1"/>
</dbReference>